<evidence type="ECO:0000256" key="1">
    <source>
        <dbReference type="SAM" id="SignalP"/>
    </source>
</evidence>
<evidence type="ECO:0000313" key="3">
    <source>
        <dbReference type="EMBL" id="MFH6767863.1"/>
    </source>
</evidence>
<accession>A0ABW7MPU3</accession>
<dbReference type="RefSeq" id="WP_395437143.1">
    <property type="nucleotide sequence ID" value="NZ_JBAWKC010000001.1"/>
</dbReference>
<comment type="caution">
    <text evidence="3">The sequence shown here is derived from an EMBL/GenBank/DDBJ whole genome shotgun (WGS) entry which is preliminary data.</text>
</comment>
<keyword evidence="4" id="KW-1185">Reference proteome</keyword>
<feature type="signal peptide" evidence="1">
    <location>
        <begin position="1"/>
        <end position="25"/>
    </location>
</feature>
<keyword evidence="1" id="KW-0732">Signal</keyword>
<feature type="chain" id="PRO_5045065877" evidence="1">
    <location>
        <begin position="26"/>
        <end position="182"/>
    </location>
</feature>
<reference evidence="3 4" key="1">
    <citation type="submission" date="2024-02" db="EMBL/GenBank/DDBJ databases">
        <title>A Gaetbulibacter species isolated from tidal flats and genomic insights of their niches.</title>
        <authorList>
            <person name="Ye Y."/>
        </authorList>
    </citation>
    <scope>NUCLEOTIDE SEQUENCE [LARGE SCALE GENOMIC DNA]</scope>
    <source>
        <strain evidence="3 4">KEM-8</strain>
    </source>
</reference>
<proteinExistence type="predicted"/>
<dbReference type="Pfam" id="PF04366">
    <property type="entry name" value="Ysc84"/>
    <property type="match status" value="1"/>
</dbReference>
<dbReference type="Proteomes" id="UP001610104">
    <property type="component" value="Unassembled WGS sequence"/>
</dbReference>
<dbReference type="EMBL" id="JBAWKC010000001">
    <property type="protein sequence ID" value="MFH6767863.1"/>
    <property type="molecule type" value="Genomic_DNA"/>
</dbReference>
<feature type="domain" description="Ysc84 actin-binding" evidence="2">
    <location>
        <begin position="98"/>
        <end position="174"/>
    </location>
</feature>
<gene>
    <name evidence="3" type="ORF">V8G56_03865</name>
</gene>
<name>A0ABW7MPU3_9FLAO</name>
<sequence>MKLNNLKKTLVLLIILTLFFGTSYAQVGGWNPELQKEANQALTTMIEQTPKLQSFKEKAYGYVVFPKVTKAGLGIGGAAGSGIVYQNNTVIGSSKLKQASIGLQAGGQQYSEVIFFENKKAFETFTKGNLKFDAQASAVAITSGASIDVAYQNGVAVFTQTIGGLMYEASLGGQHFSFKPKK</sequence>
<evidence type="ECO:0000313" key="4">
    <source>
        <dbReference type="Proteomes" id="UP001610104"/>
    </source>
</evidence>
<evidence type="ECO:0000259" key="2">
    <source>
        <dbReference type="Pfam" id="PF04366"/>
    </source>
</evidence>
<dbReference type="InterPro" id="IPR007461">
    <property type="entry name" value="Ysc84_actin-binding"/>
</dbReference>
<organism evidence="3 4">
    <name type="scientific">Gaetbulibacter aquiaggeris</name>
    <dbReference type="NCBI Taxonomy" id="1735373"/>
    <lineage>
        <taxon>Bacteria</taxon>
        <taxon>Pseudomonadati</taxon>
        <taxon>Bacteroidota</taxon>
        <taxon>Flavobacteriia</taxon>
        <taxon>Flavobacteriales</taxon>
        <taxon>Flavobacteriaceae</taxon>
        <taxon>Gaetbulibacter</taxon>
    </lineage>
</organism>
<protein>
    <submittedName>
        <fullName evidence="3">YSC84-related protein</fullName>
    </submittedName>
</protein>